<organism evidence="7 8">
    <name type="scientific">Cellulomonas gilvus (strain ATCC 13127 / NRRL B-14078)</name>
    <name type="common">Cellvibrio gilvus</name>
    <dbReference type="NCBI Taxonomy" id="593907"/>
    <lineage>
        <taxon>Bacteria</taxon>
        <taxon>Bacillati</taxon>
        <taxon>Actinomycetota</taxon>
        <taxon>Actinomycetes</taxon>
        <taxon>Micrococcales</taxon>
        <taxon>Cellulomonadaceae</taxon>
        <taxon>Cellulomonas</taxon>
    </lineage>
</organism>
<dbReference type="Pfam" id="PF03705">
    <property type="entry name" value="CheR_N"/>
    <property type="match status" value="1"/>
</dbReference>
<evidence type="ECO:0000313" key="8">
    <source>
        <dbReference type="Proteomes" id="UP000000485"/>
    </source>
</evidence>
<evidence type="ECO:0000256" key="2">
    <source>
        <dbReference type="ARBA" id="ARBA00012534"/>
    </source>
</evidence>
<sequence length="326" mass="35383">MSLSAESFAFVADLVRRRSAIQLTPGKEYLVESRLLPLAREAGLDVDGYVAMLRTQPASPAVTDVIEAMTTNETSWFRDGAPYQALRGTELPRIVDARRGVGRLRIWSAACSTGQEPYSLAMCLHEDLPAAMSAEIVATDLSEQVLSRARAGRYSQLEVNRGMPAQMLVQHLRRVGTEWEIAENLRRMISFRAHNLLDTPPPGPYDIVFLRNVLIYFDPPTKRAILDRVLRVLRPDGVLFLGAAETTLGVHDGYERVTIDRTSVYRPAGASAVTPLTGAVPAQRTALPATGTDGLAARTAALGARPVVAPARPATYPVPLSGGTAR</sequence>
<evidence type="ECO:0000259" key="6">
    <source>
        <dbReference type="PROSITE" id="PS50123"/>
    </source>
</evidence>
<dbReference type="GO" id="GO:0032259">
    <property type="term" value="P:methylation"/>
    <property type="evidence" value="ECO:0007669"/>
    <property type="project" value="UniProtKB-KW"/>
</dbReference>
<keyword evidence="5" id="KW-0949">S-adenosyl-L-methionine</keyword>
<dbReference type="eggNOG" id="COG1352">
    <property type="taxonomic scope" value="Bacteria"/>
</dbReference>
<dbReference type="InterPro" id="IPR036804">
    <property type="entry name" value="CheR_N_sf"/>
</dbReference>
<dbReference type="Pfam" id="PF01739">
    <property type="entry name" value="CheR"/>
    <property type="match status" value="1"/>
</dbReference>
<dbReference type="PANTHER" id="PTHR24422:SF21">
    <property type="entry name" value="CHEMOTAXIS PROTEIN METHYLTRANSFERASE 1"/>
    <property type="match status" value="1"/>
</dbReference>
<gene>
    <name evidence="7" type="ordered locus">Celgi_0489</name>
</gene>
<dbReference type="RefSeq" id="WP_013882536.1">
    <property type="nucleotide sequence ID" value="NC_015671.1"/>
</dbReference>
<dbReference type="InterPro" id="IPR022642">
    <property type="entry name" value="CheR_C"/>
</dbReference>
<dbReference type="SMART" id="SM00138">
    <property type="entry name" value="MeTrc"/>
    <property type="match status" value="1"/>
</dbReference>
<dbReference type="KEGG" id="cga:Celgi_0489"/>
<reference evidence="8" key="1">
    <citation type="submission" date="2011-04" db="EMBL/GenBank/DDBJ databases">
        <title>Complete sequence of Cellvibrio gilvus ATCC 13127.</title>
        <authorList>
            <person name="Lucas S."/>
            <person name="Han J."/>
            <person name="Lapidus A."/>
            <person name="Cheng J.-F."/>
            <person name="Goodwin L."/>
            <person name="Pitluck S."/>
            <person name="Peters L."/>
            <person name="Munk A."/>
            <person name="Detter J.C."/>
            <person name="Han C."/>
            <person name="Tapia R."/>
            <person name="Land M."/>
            <person name="Hauser L."/>
            <person name="Kyrpides N."/>
            <person name="Ivanova N."/>
            <person name="Ovchinnikova G."/>
            <person name="Pagani I."/>
            <person name="Mead D."/>
            <person name="Brumm P."/>
            <person name="Woyke T."/>
        </authorList>
    </citation>
    <scope>NUCLEOTIDE SEQUENCE [LARGE SCALE GENOMIC DNA]</scope>
    <source>
        <strain evidence="8">ATCC 13127 / NRRL B-14078</strain>
    </source>
</reference>
<evidence type="ECO:0000313" key="7">
    <source>
        <dbReference type="EMBL" id="AEI11011.1"/>
    </source>
</evidence>
<dbReference type="SUPFAM" id="SSF53335">
    <property type="entry name" value="S-adenosyl-L-methionine-dependent methyltransferases"/>
    <property type="match status" value="1"/>
</dbReference>
<evidence type="ECO:0000256" key="4">
    <source>
        <dbReference type="ARBA" id="ARBA00022679"/>
    </source>
</evidence>
<evidence type="ECO:0000256" key="5">
    <source>
        <dbReference type="ARBA" id="ARBA00022691"/>
    </source>
</evidence>
<accession>F8A5Z6</accession>
<keyword evidence="8" id="KW-1185">Reference proteome</keyword>
<dbReference type="InterPro" id="IPR050903">
    <property type="entry name" value="Bact_Chemotaxis_MeTrfase"/>
</dbReference>
<dbReference type="HOGENOM" id="CLU_025854_0_2_11"/>
<proteinExistence type="predicted"/>
<dbReference type="EMBL" id="CP002665">
    <property type="protein sequence ID" value="AEI11011.1"/>
    <property type="molecule type" value="Genomic_DNA"/>
</dbReference>
<evidence type="ECO:0000256" key="1">
    <source>
        <dbReference type="ARBA" id="ARBA00001541"/>
    </source>
</evidence>
<keyword evidence="4 7" id="KW-0808">Transferase</keyword>
<dbReference type="Gene3D" id="1.10.155.10">
    <property type="entry name" value="Chemotaxis receptor methyltransferase CheR, N-terminal domain"/>
    <property type="match status" value="1"/>
</dbReference>
<dbReference type="PANTHER" id="PTHR24422">
    <property type="entry name" value="CHEMOTAXIS PROTEIN METHYLTRANSFERASE"/>
    <property type="match status" value="1"/>
</dbReference>
<dbReference type="GO" id="GO:0008983">
    <property type="term" value="F:protein-glutamate O-methyltransferase activity"/>
    <property type="evidence" value="ECO:0007669"/>
    <property type="project" value="UniProtKB-EC"/>
</dbReference>
<comment type="catalytic activity">
    <reaction evidence="1">
        <text>L-glutamyl-[protein] + S-adenosyl-L-methionine = [protein]-L-glutamate 5-O-methyl ester + S-adenosyl-L-homocysteine</text>
        <dbReference type="Rhea" id="RHEA:24452"/>
        <dbReference type="Rhea" id="RHEA-COMP:10208"/>
        <dbReference type="Rhea" id="RHEA-COMP:10311"/>
        <dbReference type="ChEBI" id="CHEBI:29973"/>
        <dbReference type="ChEBI" id="CHEBI:57856"/>
        <dbReference type="ChEBI" id="CHEBI:59789"/>
        <dbReference type="ChEBI" id="CHEBI:82795"/>
        <dbReference type="EC" id="2.1.1.80"/>
    </reaction>
</comment>
<dbReference type="InterPro" id="IPR029063">
    <property type="entry name" value="SAM-dependent_MTases_sf"/>
</dbReference>
<name>F8A5Z6_CELGA</name>
<evidence type="ECO:0000256" key="3">
    <source>
        <dbReference type="ARBA" id="ARBA00022603"/>
    </source>
</evidence>
<dbReference type="InterPro" id="IPR022641">
    <property type="entry name" value="CheR_N"/>
</dbReference>
<dbReference type="PROSITE" id="PS50123">
    <property type="entry name" value="CHER"/>
    <property type="match status" value="1"/>
</dbReference>
<feature type="domain" description="CheR-type methyltransferase" evidence="6">
    <location>
        <begin position="1"/>
        <end position="270"/>
    </location>
</feature>
<dbReference type="CDD" id="cd02440">
    <property type="entry name" value="AdoMet_MTases"/>
    <property type="match status" value="1"/>
</dbReference>
<keyword evidence="3 7" id="KW-0489">Methyltransferase</keyword>
<dbReference type="PRINTS" id="PR00996">
    <property type="entry name" value="CHERMTFRASE"/>
</dbReference>
<protein>
    <recommendedName>
        <fullName evidence="2">protein-glutamate O-methyltransferase</fullName>
        <ecNumber evidence="2">2.1.1.80</ecNumber>
    </recommendedName>
</protein>
<dbReference type="STRING" id="593907.Celgi_0489"/>
<dbReference type="SUPFAM" id="SSF47757">
    <property type="entry name" value="Chemotaxis receptor methyltransferase CheR, N-terminal domain"/>
    <property type="match status" value="1"/>
</dbReference>
<dbReference type="EC" id="2.1.1.80" evidence="2"/>
<dbReference type="AlphaFoldDB" id="F8A5Z6"/>
<dbReference type="Gene3D" id="3.40.50.150">
    <property type="entry name" value="Vaccinia Virus protein VP39"/>
    <property type="match status" value="1"/>
</dbReference>
<dbReference type="InterPro" id="IPR000780">
    <property type="entry name" value="CheR_MeTrfase"/>
</dbReference>
<dbReference type="Proteomes" id="UP000000485">
    <property type="component" value="Chromosome"/>
</dbReference>